<keyword evidence="6" id="KW-1185">Reference proteome</keyword>
<evidence type="ECO:0000256" key="1">
    <source>
        <dbReference type="ARBA" id="ARBA00022741"/>
    </source>
</evidence>
<feature type="compositionally biased region" description="Low complexity" evidence="3">
    <location>
        <begin position="174"/>
        <end position="194"/>
    </location>
</feature>
<dbReference type="Gene3D" id="1.10.510.10">
    <property type="entry name" value="Transferase(Phosphotransferase) domain 1"/>
    <property type="match status" value="1"/>
</dbReference>
<dbReference type="GeneID" id="56081549"/>
<feature type="region of interest" description="Disordered" evidence="3">
    <location>
        <begin position="139"/>
        <end position="299"/>
    </location>
</feature>
<dbReference type="GO" id="GO:0005524">
    <property type="term" value="F:ATP binding"/>
    <property type="evidence" value="ECO:0007669"/>
    <property type="project" value="UniProtKB-KW"/>
</dbReference>
<evidence type="ECO:0000256" key="2">
    <source>
        <dbReference type="ARBA" id="ARBA00022840"/>
    </source>
</evidence>
<dbReference type="PANTHER" id="PTHR24346:SF30">
    <property type="entry name" value="MATERNAL EMBRYONIC LEUCINE ZIPPER KINASE"/>
    <property type="match status" value="1"/>
</dbReference>
<dbReference type="SMART" id="SM00220">
    <property type="entry name" value="S_TKc"/>
    <property type="match status" value="1"/>
</dbReference>
<dbReference type="SUPFAM" id="SSF56112">
    <property type="entry name" value="Protein kinase-like (PK-like)"/>
    <property type="match status" value="1"/>
</dbReference>
<organism evidence="5 6">
    <name type="scientific">Halosimplex pelagicum</name>
    <dbReference type="NCBI Taxonomy" id="869886"/>
    <lineage>
        <taxon>Archaea</taxon>
        <taxon>Methanobacteriati</taxon>
        <taxon>Methanobacteriota</taxon>
        <taxon>Stenosarchaea group</taxon>
        <taxon>Halobacteria</taxon>
        <taxon>Halobacteriales</taxon>
        <taxon>Haloarculaceae</taxon>
        <taxon>Halosimplex</taxon>
    </lineage>
</organism>
<feature type="compositionally biased region" description="Basic and acidic residues" evidence="3">
    <location>
        <begin position="238"/>
        <end position="247"/>
    </location>
</feature>
<feature type="compositionally biased region" description="Basic and acidic residues" evidence="3">
    <location>
        <begin position="143"/>
        <end position="165"/>
    </location>
</feature>
<dbReference type="InterPro" id="IPR000719">
    <property type="entry name" value="Prot_kinase_dom"/>
</dbReference>
<evidence type="ECO:0000313" key="6">
    <source>
        <dbReference type="Proteomes" id="UP000509346"/>
    </source>
</evidence>
<sequence length="578" mass="60858">MDSRGSTERSVAVEGDGDAAERDIRDVLAGLVVGDGAGTDESLRAVARAAGGSDRLVPELLDALGDDATAVRIGAAWTLCALADDQPAAVGYLAERLAAWSDRESGAEPFEVGQVLAYLRGKYPGRVADAVDSAAALGALDADGGRPGDGRSRGGRPRDGGRSTTDRSGGGSAGRAASAGSPSSADGAADSPRSVETDGGVGGTAVADLGDGRQIVRPSNRRGGVHQRPVGSGSGPERTPRPGRAEDTGAVPETHPTHPDFEGRDAESIPTEPATPAESGGADDAAERTPTIGGREPETPETFAAIGALSSFDRLSAVAEGCEDRFATGYRCRAVDEDEERGIATRLFERPEEADRLDFAADLTKRLSRWRTLADGEHVVDVVEWGDRPRPWVATQPVDESLAERDRPPVDEALRQAEQLADAVAHCHRHGTVHAGIDPRSVVFRGDALSGLERPMLDNVGLMHAFREYFQPANYLDPRFAAPEYFDTDFGRVDAATDVYGLGATCYYLFTGRPPYTGTYCEVREGVLDGRPPAPSAVNDAVPEALDSALGKALGREKTKRYDAVEGFRNDLEAVGGE</sequence>
<dbReference type="InterPro" id="IPR011009">
    <property type="entry name" value="Kinase-like_dom_sf"/>
</dbReference>
<name>A0A7D5STR5_9EURY</name>
<dbReference type="SUPFAM" id="SSF48371">
    <property type="entry name" value="ARM repeat"/>
    <property type="match status" value="1"/>
</dbReference>
<dbReference type="AlphaFoldDB" id="A0A7D5STR5"/>
<feature type="compositionally biased region" description="Basic and acidic residues" evidence="3">
    <location>
        <begin position="255"/>
        <end position="267"/>
    </location>
</feature>
<evidence type="ECO:0000313" key="5">
    <source>
        <dbReference type="EMBL" id="QLH80687.1"/>
    </source>
</evidence>
<gene>
    <name evidence="5" type="ORF">HZS54_03130</name>
</gene>
<dbReference type="RefSeq" id="WP_179920509.1">
    <property type="nucleotide sequence ID" value="NZ_CP058909.1"/>
</dbReference>
<dbReference type="GO" id="GO:0005737">
    <property type="term" value="C:cytoplasm"/>
    <property type="evidence" value="ECO:0007669"/>
    <property type="project" value="TreeGrafter"/>
</dbReference>
<dbReference type="EMBL" id="CP058909">
    <property type="protein sequence ID" value="QLH80687.1"/>
    <property type="molecule type" value="Genomic_DNA"/>
</dbReference>
<dbReference type="PROSITE" id="PS50011">
    <property type="entry name" value="PROTEIN_KINASE_DOM"/>
    <property type="match status" value="1"/>
</dbReference>
<proteinExistence type="predicted"/>
<accession>A0A7D5STR5</accession>
<reference evidence="5 6" key="1">
    <citation type="submission" date="2020-07" db="EMBL/GenBank/DDBJ databases">
        <title>Halosimplex litoreum sp. nov. and Halosimplex rubrum sp. nov., isolated from different salt environments.</title>
        <authorList>
            <person name="Cui H."/>
        </authorList>
    </citation>
    <scope>NUCLEOTIDE SEQUENCE [LARGE SCALE GENOMIC DNA]</scope>
    <source>
        <strain evidence="5 6">R2</strain>
    </source>
</reference>
<dbReference type="GO" id="GO:0035556">
    <property type="term" value="P:intracellular signal transduction"/>
    <property type="evidence" value="ECO:0007669"/>
    <property type="project" value="TreeGrafter"/>
</dbReference>
<keyword evidence="2" id="KW-0067">ATP-binding</keyword>
<dbReference type="PANTHER" id="PTHR24346">
    <property type="entry name" value="MAP/MICROTUBULE AFFINITY-REGULATING KINASE"/>
    <property type="match status" value="1"/>
</dbReference>
<feature type="domain" description="Protein kinase" evidence="4">
    <location>
        <begin position="312"/>
        <end position="575"/>
    </location>
</feature>
<evidence type="ECO:0000256" key="3">
    <source>
        <dbReference type="SAM" id="MobiDB-lite"/>
    </source>
</evidence>
<dbReference type="InterPro" id="IPR016024">
    <property type="entry name" value="ARM-type_fold"/>
</dbReference>
<dbReference type="KEGG" id="hpel:HZS54_03130"/>
<keyword evidence="1" id="KW-0547">Nucleotide-binding</keyword>
<protein>
    <recommendedName>
        <fullName evidence="4">Protein kinase domain-containing protein</fullName>
    </recommendedName>
</protein>
<evidence type="ECO:0000259" key="4">
    <source>
        <dbReference type="PROSITE" id="PS50011"/>
    </source>
</evidence>
<dbReference type="GO" id="GO:0004674">
    <property type="term" value="F:protein serine/threonine kinase activity"/>
    <property type="evidence" value="ECO:0007669"/>
    <property type="project" value="TreeGrafter"/>
</dbReference>
<dbReference type="OrthoDB" id="41005at2157"/>
<dbReference type="Proteomes" id="UP000509346">
    <property type="component" value="Chromosome"/>
</dbReference>